<dbReference type="Pfam" id="PF13356">
    <property type="entry name" value="Arm-DNA-bind_3"/>
    <property type="match status" value="1"/>
</dbReference>
<evidence type="ECO:0000313" key="2">
    <source>
        <dbReference type="EMBL" id="MFC4202455.1"/>
    </source>
</evidence>
<feature type="domain" description="Integrase DNA-binding" evidence="1">
    <location>
        <begin position="6"/>
        <end position="53"/>
    </location>
</feature>
<name>A0ABV8NZW5_9BURK</name>
<dbReference type="EMBL" id="JBHSBV010000005">
    <property type="protein sequence ID" value="MFC4202455.1"/>
    <property type="molecule type" value="Genomic_DNA"/>
</dbReference>
<dbReference type="RefSeq" id="WP_217965904.1">
    <property type="nucleotide sequence ID" value="NZ_JAHTBN010000009.1"/>
</dbReference>
<keyword evidence="2" id="KW-0238">DNA-binding</keyword>
<reference evidence="3" key="1">
    <citation type="journal article" date="2019" name="Int. J. Syst. Evol. Microbiol.">
        <title>The Global Catalogue of Microorganisms (GCM) 10K type strain sequencing project: providing services to taxonomists for standard genome sequencing and annotation.</title>
        <authorList>
            <consortium name="The Broad Institute Genomics Platform"/>
            <consortium name="The Broad Institute Genome Sequencing Center for Infectious Disease"/>
            <person name="Wu L."/>
            <person name="Ma J."/>
        </authorList>
    </citation>
    <scope>NUCLEOTIDE SEQUENCE [LARGE SCALE GENOMIC DNA]</scope>
    <source>
        <strain evidence="3">LMG 24813</strain>
    </source>
</reference>
<sequence>MAEANLTDKQVKAARPGQVLGDGGGLWLHVAKSGNGRSWIYRYTDPISGRVRKMPFWWTTRTITRRKLCVCTIQHIQVWHCANSWAS</sequence>
<protein>
    <submittedName>
        <fullName evidence="2">Arm DNA-binding domain-containing protein</fullName>
    </submittedName>
</protein>
<dbReference type="InterPro" id="IPR025166">
    <property type="entry name" value="Integrase_DNA_bind_dom"/>
</dbReference>
<comment type="caution">
    <text evidence="2">The sequence shown here is derived from an EMBL/GenBank/DDBJ whole genome shotgun (WGS) entry which is preliminary data.</text>
</comment>
<keyword evidence="3" id="KW-1185">Reference proteome</keyword>
<dbReference type="Proteomes" id="UP001595848">
    <property type="component" value="Unassembled WGS sequence"/>
</dbReference>
<organism evidence="2 3">
    <name type="scientific">Candidimonas humi</name>
    <dbReference type="NCBI Taxonomy" id="683355"/>
    <lineage>
        <taxon>Bacteria</taxon>
        <taxon>Pseudomonadati</taxon>
        <taxon>Pseudomonadota</taxon>
        <taxon>Betaproteobacteria</taxon>
        <taxon>Burkholderiales</taxon>
        <taxon>Alcaligenaceae</taxon>
        <taxon>Candidimonas</taxon>
    </lineage>
</organism>
<evidence type="ECO:0000313" key="3">
    <source>
        <dbReference type="Proteomes" id="UP001595848"/>
    </source>
</evidence>
<gene>
    <name evidence="2" type="ORF">ACFOY1_15980</name>
</gene>
<dbReference type="GO" id="GO:0003677">
    <property type="term" value="F:DNA binding"/>
    <property type="evidence" value="ECO:0007669"/>
    <property type="project" value="UniProtKB-KW"/>
</dbReference>
<accession>A0ABV8NZW5</accession>
<proteinExistence type="predicted"/>
<evidence type="ECO:0000259" key="1">
    <source>
        <dbReference type="Pfam" id="PF13356"/>
    </source>
</evidence>